<feature type="compositionally biased region" description="Low complexity" evidence="3">
    <location>
        <begin position="20"/>
        <end position="32"/>
    </location>
</feature>
<feature type="compositionally biased region" description="Low complexity" evidence="3">
    <location>
        <begin position="696"/>
        <end position="719"/>
    </location>
</feature>
<feature type="compositionally biased region" description="Polar residues" evidence="3">
    <location>
        <begin position="584"/>
        <end position="613"/>
    </location>
</feature>
<feature type="compositionally biased region" description="Low complexity" evidence="3">
    <location>
        <begin position="83"/>
        <end position="96"/>
    </location>
</feature>
<dbReference type="GO" id="GO:0005770">
    <property type="term" value="C:late endosome"/>
    <property type="evidence" value="ECO:0007669"/>
    <property type="project" value="TreeGrafter"/>
</dbReference>
<organism evidence="5 6">
    <name type="scientific">Penicillium brasilianum</name>
    <dbReference type="NCBI Taxonomy" id="104259"/>
    <lineage>
        <taxon>Eukaryota</taxon>
        <taxon>Fungi</taxon>
        <taxon>Dikarya</taxon>
        <taxon>Ascomycota</taxon>
        <taxon>Pezizomycotina</taxon>
        <taxon>Eurotiomycetes</taxon>
        <taxon>Eurotiomycetidae</taxon>
        <taxon>Eurotiales</taxon>
        <taxon>Aspergillaceae</taxon>
        <taxon>Penicillium</taxon>
    </lineage>
</organism>
<dbReference type="PROSITE" id="PS51207">
    <property type="entry name" value="PXA"/>
    <property type="match status" value="1"/>
</dbReference>
<feature type="compositionally biased region" description="Low complexity" evidence="3">
    <location>
        <begin position="545"/>
        <end position="563"/>
    </location>
</feature>
<dbReference type="PANTHER" id="PTHR22999">
    <property type="entry name" value="PX SERINE/THREONINE KINASE PXK"/>
    <property type="match status" value="1"/>
</dbReference>
<feature type="region of interest" description="Disordered" evidence="3">
    <location>
        <begin position="481"/>
        <end position="614"/>
    </location>
</feature>
<dbReference type="STRING" id="104259.A0A0F7TFK4"/>
<feature type="region of interest" description="Disordered" evidence="3">
    <location>
        <begin position="1"/>
        <end position="96"/>
    </location>
</feature>
<dbReference type="GO" id="GO:0045022">
    <property type="term" value="P:early endosome to late endosome transport"/>
    <property type="evidence" value="ECO:0007669"/>
    <property type="project" value="TreeGrafter"/>
</dbReference>
<dbReference type="Pfam" id="PF02194">
    <property type="entry name" value="PXA"/>
    <property type="match status" value="1"/>
</dbReference>
<dbReference type="SMART" id="SM00313">
    <property type="entry name" value="PXA"/>
    <property type="match status" value="1"/>
</dbReference>
<evidence type="ECO:0000313" key="5">
    <source>
        <dbReference type="EMBL" id="CEJ54281.1"/>
    </source>
</evidence>
<dbReference type="OrthoDB" id="5582218at2759"/>
<feature type="domain" description="PXA" evidence="4">
    <location>
        <begin position="98"/>
        <end position="286"/>
    </location>
</feature>
<sequence>MNDPIRPGLQPVSHLKAGPTTSSSRSTALPSSGQPPLTRPSSRLRAQRPPIRDDTTDATSDKATTALIRRVLSPQPGSGHGASSPQPSEELLPPLTSSNDVDRQLYAILAVIIREFVYSWYTKITPDQALVNEVLQVIAHCTRALEQRIRQVDVTQLALDEIPALVEAHILSFRLAKERSHLSGLQTSHRALYHELNPHPGLSPVPDPADPDTANAQAENEAVYRRLLASGTLAILLPTEDLENSSLRQLVSDILSDLILGKEISGRVCQGWFLWETITKVMEVVRRRKTLEHPDSTNEVPTSRLERFGLLADEDDSGSSHASAQSRATAWIWSVLQSIYLGYVALRFVATGLFRVGSDPRQGYSHGASVSFPAATPGFSKKEGGFDSSSSSDGVPAKRPVLDYRVYSMISQLLGISQRMPWLSGLFALVQHLILAGPGRLGDTDGILDRFLRETIEEYVLPPTLLPNLLLATRSALFPANARPPSQAPAGNTGPTPAPAPQVSVQPPTPSGKSPLAVTVITSSGPFPEGSRVPGSGASNAVGKSNISSSNSSSNSNSNSNNSVGVGVGTGGDRLQVGLPSRPLTVSPSSPTIATRSDVDTVQQASTEVSTGPENRIGPSLSEIAAIKRRCAASLLAVIPLKVARTLFGVPPSSSSDRTCSAATGNSPFIGEPSPPSSLDEDGGSNSRSSLQGKGTTLSSQASPLSSSASTLAGLTSESGDYPAAQRTDEQDETSDINLEELYFLEAIETDLLDLLADEYCNKHLVYSIIETVLSRVLPELTERTVEDLMEDRGVTLVPGGF</sequence>
<dbReference type="Proteomes" id="UP000042958">
    <property type="component" value="Unassembled WGS sequence"/>
</dbReference>
<dbReference type="GO" id="GO:0005769">
    <property type="term" value="C:early endosome"/>
    <property type="evidence" value="ECO:0007669"/>
    <property type="project" value="TreeGrafter"/>
</dbReference>
<dbReference type="PANTHER" id="PTHR22999:SF23">
    <property type="entry name" value="SORTING NEXIN-16"/>
    <property type="match status" value="1"/>
</dbReference>
<feature type="compositionally biased region" description="Polar residues" evidence="3">
    <location>
        <begin position="652"/>
        <end position="667"/>
    </location>
</feature>
<reference evidence="6" key="1">
    <citation type="journal article" date="2015" name="Genome Announc.">
        <title>Draft genome sequence of the fungus Penicillium brasilianum MG11.</title>
        <authorList>
            <person name="Horn F."/>
            <person name="Linde J."/>
            <person name="Mattern D.J."/>
            <person name="Walther G."/>
            <person name="Guthke R."/>
            <person name="Brakhage A.A."/>
            <person name="Valiante V."/>
        </authorList>
    </citation>
    <scope>NUCLEOTIDE SEQUENCE [LARGE SCALE GENOMIC DNA]</scope>
    <source>
        <strain evidence="6">MG11</strain>
    </source>
</reference>
<evidence type="ECO:0000256" key="1">
    <source>
        <dbReference type="ARBA" id="ARBA00004496"/>
    </source>
</evidence>
<keyword evidence="6" id="KW-1185">Reference proteome</keyword>
<feature type="compositionally biased region" description="Low complexity" evidence="3">
    <location>
        <begin position="57"/>
        <end position="66"/>
    </location>
</feature>
<feature type="compositionally biased region" description="Polar residues" evidence="3">
    <location>
        <begin position="684"/>
        <end position="695"/>
    </location>
</feature>
<dbReference type="InterPro" id="IPR051837">
    <property type="entry name" value="SortingNexin/PXDomain-PKLike"/>
</dbReference>
<dbReference type="InterPro" id="IPR003114">
    <property type="entry name" value="Phox_assoc"/>
</dbReference>
<name>A0A0F7TFK4_PENBI</name>
<feature type="compositionally biased region" description="Low complexity" evidence="3">
    <location>
        <begin position="488"/>
        <end position="506"/>
    </location>
</feature>
<accession>A0A0F7TFK4</accession>
<dbReference type="AlphaFoldDB" id="A0A0F7TFK4"/>
<evidence type="ECO:0000256" key="3">
    <source>
        <dbReference type="SAM" id="MobiDB-lite"/>
    </source>
</evidence>
<protein>
    <recommendedName>
        <fullName evidence="4">PXA domain-containing protein</fullName>
    </recommendedName>
</protein>
<dbReference type="EMBL" id="CDHK01000001">
    <property type="protein sequence ID" value="CEJ54281.1"/>
    <property type="molecule type" value="Genomic_DNA"/>
</dbReference>
<dbReference type="GO" id="GO:0035091">
    <property type="term" value="F:phosphatidylinositol binding"/>
    <property type="evidence" value="ECO:0007669"/>
    <property type="project" value="TreeGrafter"/>
</dbReference>
<comment type="subcellular location">
    <subcellularLocation>
        <location evidence="1">Cytoplasm</location>
    </subcellularLocation>
</comment>
<gene>
    <name evidence="5" type="ORF">PMG11_00600</name>
</gene>
<evidence type="ECO:0000259" key="4">
    <source>
        <dbReference type="PROSITE" id="PS51207"/>
    </source>
</evidence>
<keyword evidence="2" id="KW-0963">Cytoplasm</keyword>
<feature type="region of interest" description="Disordered" evidence="3">
    <location>
        <begin position="648"/>
        <end position="734"/>
    </location>
</feature>
<proteinExistence type="predicted"/>
<evidence type="ECO:0000313" key="6">
    <source>
        <dbReference type="Proteomes" id="UP000042958"/>
    </source>
</evidence>
<evidence type="ECO:0000256" key="2">
    <source>
        <dbReference type="ARBA" id="ARBA00022490"/>
    </source>
</evidence>